<feature type="transmembrane region" description="Helical" evidence="1">
    <location>
        <begin position="62"/>
        <end position="81"/>
    </location>
</feature>
<gene>
    <name evidence="2" type="ORF">DW016_04165</name>
</gene>
<sequence length="158" mass="16977">MKMTDILKKYVLPNLPYLIFLWFFAKVGEAVRLAPGVDASTKLLGLADGFTLAFQTSMPGAAVDWLVGLIGAALVRLVVYVKGKNAKKYRKDVEYGSARWGTKADIAPFMDPKPENNIILTQTEGLMMSGRPKNPAFARNKNVLVVGGSGSGGLTGNA</sequence>
<evidence type="ECO:0000313" key="3">
    <source>
        <dbReference type="Proteomes" id="UP000261080"/>
    </source>
</evidence>
<evidence type="ECO:0000256" key="1">
    <source>
        <dbReference type="SAM" id="Phobius"/>
    </source>
</evidence>
<comment type="caution">
    <text evidence="2">The sequence shown here is derived from an EMBL/GenBank/DDBJ whole genome shotgun (WGS) entry which is preliminary data.</text>
</comment>
<keyword evidence="1" id="KW-0472">Membrane</keyword>
<dbReference type="EMBL" id="QVLX01000002">
    <property type="protein sequence ID" value="RGE88726.1"/>
    <property type="molecule type" value="Genomic_DNA"/>
</dbReference>
<accession>A0A3E3K448</accession>
<proteinExistence type="predicted"/>
<dbReference type="AlphaFoldDB" id="A0A3E3K448"/>
<reference evidence="2 3" key="1">
    <citation type="submission" date="2018-08" db="EMBL/GenBank/DDBJ databases">
        <title>A genome reference for cultivated species of the human gut microbiota.</title>
        <authorList>
            <person name="Zou Y."/>
            <person name="Xue W."/>
            <person name="Luo G."/>
        </authorList>
    </citation>
    <scope>NUCLEOTIDE SEQUENCE [LARGE SCALE GENOMIC DNA]</scope>
    <source>
        <strain evidence="2 3">AF37-2AT</strain>
    </source>
</reference>
<protein>
    <submittedName>
        <fullName evidence="2">Conjugal transfer protein TraG</fullName>
    </submittedName>
</protein>
<keyword evidence="3" id="KW-1185">Reference proteome</keyword>
<keyword evidence="1" id="KW-1133">Transmembrane helix</keyword>
<evidence type="ECO:0000313" key="2">
    <source>
        <dbReference type="EMBL" id="RGE88726.1"/>
    </source>
</evidence>
<name>A0A3E3K448_9FIRM</name>
<keyword evidence="1" id="KW-0812">Transmembrane</keyword>
<dbReference type="Proteomes" id="UP000261080">
    <property type="component" value="Unassembled WGS sequence"/>
</dbReference>
<dbReference type="OrthoDB" id="9766496at2"/>
<organism evidence="2 3">
    <name type="scientific">Sellimonas intestinalis</name>
    <dbReference type="NCBI Taxonomy" id="1653434"/>
    <lineage>
        <taxon>Bacteria</taxon>
        <taxon>Bacillati</taxon>
        <taxon>Bacillota</taxon>
        <taxon>Clostridia</taxon>
        <taxon>Lachnospirales</taxon>
        <taxon>Lachnospiraceae</taxon>
        <taxon>Sellimonas</taxon>
    </lineage>
</organism>